<feature type="region of interest" description="Disordered" evidence="1">
    <location>
        <begin position="1"/>
        <end position="22"/>
    </location>
</feature>
<keyword evidence="3" id="KW-1185">Reference proteome</keyword>
<evidence type="ECO:0000256" key="1">
    <source>
        <dbReference type="SAM" id="MobiDB-lite"/>
    </source>
</evidence>
<evidence type="ECO:0000313" key="2">
    <source>
        <dbReference type="EMBL" id="GJN31210.1"/>
    </source>
</evidence>
<gene>
    <name evidence="2" type="primary">gb19575</name>
    <name evidence="2" type="ORF">PR202_gb19575</name>
</gene>
<reference evidence="2" key="1">
    <citation type="journal article" date="2018" name="DNA Res.">
        <title>Multiple hybrid de novo genome assembly of finger millet, an orphan allotetraploid crop.</title>
        <authorList>
            <person name="Hatakeyama M."/>
            <person name="Aluri S."/>
            <person name="Balachadran M.T."/>
            <person name="Sivarajan S.R."/>
            <person name="Patrignani A."/>
            <person name="Gruter S."/>
            <person name="Poveda L."/>
            <person name="Shimizu-Inatsugi R."/>
            <person name="Baeten J."/>
            <person name="Francoijs K.J."/>
            <person name="Nataraja K.N."/>
            <person name="Reddy Y.A.N."/>
            <person name="Phadnis S."/>
            <person name="Ravikumar R.L."/>
            <person name="Schlapbach R."/>
            <person name="Sreeman S.M."/>
            <person name="Shimizu K.K."/>
        </authorList>
    </citation>
    <scope>NUCLEOTIDE SEQUENCE</scope>
</reference>
<dbReference type="EMBL" id="BQKI01000082">
    <property type="protein sequence ID" value="GJN31210.1"/>
    <property type="molecule type" value="Genomic_DNA"/>
</dbReference>
<reference evidence="2" key="2">
    <citation type="submission" date="2021-12" db="EMBL/GenBank/DDBJ databases">
        <title>Resequencing data analysis of finger millet.</title>
        <authorList>
            <person name="Hatakeyama M."/>
            <person name="Aluri S."/>
            <person name="Balachadran M.T."/>
            <person name="Sivarajan S.R."/>
            <person name="Poveda L."/>
            <person name="Shimizu-Inatsugi R."/>
            <person name="Schlapbach R."/>
            <person name="Sreeman S.M."/>
            <person name="Shimizu K.K."/>
        </authorList>
    </citation>
    <scope>NUCLEOTIDE SEQUENCE</scope>
</reference>
<accession>A0AAV5FA14</accession>
<protein>
    <submittedName>
        <fullName evidence="2">Uncharacterized protein</fullName>
    </submittedName>
</protein>
<sequence length="447" mass="48354">MSNLGRAGHAPRVHHSGGSLARQRHEHLVPRVEHGHDESVVLHVVEVGRPHLLRQRAAPAEEPPGAVVHGRSDRTRAASASGGGGELVSLPHLRPPEAAVHEPAESQEHARGDHDVAHVRVVEVERRDAEDEERRGQEQREGEGVHVHVAQPQALHVPPEHAQGAARRRRAHRRVVAAVQQPAAPLRAAHHHATVVDLDLHVLLVSLLLGCPARFFFSALMLGRCCPSGRLVGPPFPAQRAVRGVEAGDDGAARPEAVPDVEGPVGAVPAGEAPEQGAAVVLRDAGDVEQRHHHEHVRAVAGARGAVLAVHLPHLVPVAAGSLEAPAKEQHEVVEDLGVLVQAHDGEERVQDLVGHLRPPLARLRLRDGAVQHARHQHQQDQQARSHEPEPHQHRKVRGLLAPARRVPPKLGPFDLPHERNAEPPLASLLRVWLLRRPAKAEAAHEG</sequence>
<dbReference type="AlphaFoldDB" id="A0AAV5FA14"/>
<evidence type="ECO:0000313" key="3">
    <source>
        <dbReference type="Proteomes" id="UP001054889"/>
    </source>
</evidence>
<dbReference type="Proteomes" id="UP001054889">
    <property type="component" value="Unassembled WGS sequence"/>
</dbReference>
<feature type="region of interest" description="Disordered" evidence="1">
    <location>
        <begin position="370"/>
        <end position="421"/>
    </location>
</feature>
<feature type="region of interest" description="Disordered" evidence="1">
    <location>
        <begin position="54"/>
        <end position="91"/>
    </location>
</feature>
<name>A0AAV5FA14_ELECO</name>
<organism evidence="2 3">
    <name type="scientific">Eleusine coracana subsp. coracana</name>
    <dbReference type="NCBI Taxonomy" id="191504"/>
    <lineage>
        <taxon>Eukaryota</taxon>
        <taxon>Viridiplantae</taxon>
        <taxon>Streptophyta</taxon>
        <taxon>Embryophyta</taxon>
        <taxon>Tracheophyta</taxon>
        <taxon>Spermatophyta</taxon>
        <taxon>Magnoliopsida</taxon>
        <taxon>Liliopsida</taxon>
        <taxon>Poales</taxon>
        <taxon>Poaceae</taxon>
        <taxon>PACMAD clade</taxon>
        <taxon>Chloridoideae</taxon>
        <taxon>Cynodonteae</taxon>
        <taxon>Eleusininae</taxon>
        <taxon>Eleusine</taxon>
    </lineage>
</organism>
<feature type="region of interest" description="Disordered" evidence="1">
    <location>
        <begin position="125"/>
        <end position="144"/>
    </location>
</feature>
<comment type="caution">
    <text evidence="2">The sequence shown here is derived from an EMBL/GenBank/DDBJ whole genome shotgun (WGS) entry which is preliminary data.</text>
</comment>
<proteinExistence type="predicted"/>